<name>A0A4Z1FXY7_9HELO</name>
<feature type="region of interest" description="Disordered" evidence="1">
    <location>
        <begin position="1"/>
        <end position="22"/>
    </location>
</feature>
<evidence type="ECO:0008006" key="4">
    <source>
        <dbReference type="Google" id="ProtNLM"/>
    </source>
</evidence>
<dbReference type="Gene3D" id="3.30.710.10">
    <property type="entry name" value="Potassium Channel Kv1.1, Chain A"/>
    <property type="match status" value="1"/>
</dbReference>
<organism evidence="2 3">
    <name type="scientific">Botrytis paeoniae</name>
    <dbReference type="NCBI Taxonomy" id="278948"/>
    <lineage>
        <taxon>Eukaryota</taxon>
        <taxon>Fungi</taxon>
        <taxon>Dikarya</taxon>
        <taxon>Ascomycota</taxon>
        <taxon>Pezizomycotina</taxon>
        <taxon>Leotiomycetes</taxon>
        <taxon>Helotiales</taxon>
        <taxon>Sclerotiniaceae</taxon>
        <taxon>Botrytis</taxon>
    </lineage>
</organism>
<evidence type="ECO:0000313" key="3">
    <source>
        <dbReference type="Proteomes" id="UP000297910"/>
    </source>
</evidence>
<dbReference type="SUPFAM" id="SSF54695">
    <property type="entry name" value="POZ domain"/>
    <property type="match status" value="1"/>
</dbReference>
<dbReference type="InterPro" id="IPR011333">
    <property type="entry name" value="SKP1/BTB/POZ_sf"/>
</dbReference>
<dbReference type="EMBL" id="PQXI01000015">
    <property type="protein sequence ID" value="TGO29395.1"/>
    <property type="molecule type" value="Genomic_DNA"/>
</dbReference>
<evidence type="ECO:0000256" key="1">
    <source>
        <dbReference type="SAM" id="MobiDB-lite"/>
    </source>
</evidence>
<protein>
    <recommendedName>
        <fullName evidence="4">BTB domain-containing protein</fullName>
    </recommendedName>
</protein>
<dbReference type="AlphaFoldDB" id="A0A4Z1FXY7"/>
<evidence type="ECO:0000313" key="2">
    <source>
        <dbReference type="EMBL" id="TGO29395.1"/>
    </source>
</evidence>
<reference evidence="2 3" key="1">
    <citation type="submission" date="2017-12" db="EMBL/GenBank/DDBJ databases">
        <title>Comparative genomics of Botrytis spp.</title>
        <authorList>
            <person name="Valero-Jimenez C.A."/>
            <person name="Tapia P."/>
            <person name="Veloso J."/>
            <person name="Silva-Moreno E."/>
            <person name="Staats M."/>
            <person name="Valdes J.H."/>
            <person name="Van Kan J.A.L."/>
        </authorList>
    </citation>
    <scope>NUCLEOTIDE SEQUENCE [LARGE SCALE GENOMIC DNA]</scope>
    <source>
        <strain evidence="2 3">Bp0003</strain>
    </source>
</reference>
<sequence>MAQQKKKRKYNENLTPEQQEPPSPIIFLARGLKADTRFTVFRQKFHLHSSGLKHHSNYFRKFLDSADKQPAPASALFKYDYRSVVDEDGSWALMPGLDSPEITDQQIALVDGHEEEIEAVRKLLCAIHSKNYRIETADELKRLTRLADYYCTLPVVSATLTGALFKSRIFEGSLITYHTLTGEYDDECVSLIYWPANFATECYLKSF</sequence>
<dbReference type="Proteomes" id="UP000297910">
    <property type="component" value="Unassembled WGS sequence"/>
</dbReference>
<accession>A0A4Z1FXY7</accession>
<keyword evidence="3" id="KW-1185">Reference proteome</keyword>
<gene>
    <name evidence="2" type="ORF">BPAE_0015g00390</name>
</gene>
<comment type="caution">
    <text evidence="2">The sequence shown here is derived from an EMBL/GenBank/DDBJ whole genome shotgun (WGS) entry which is preliminary data.</text>
</comment>
<proteinExistence type="predicted"/>